<keyword evidence="1" id="KW-0812">Transmembrane</keyword>
<evidence type="ECO:0000313" key="7">
    <source>
        <dbReference type="EMBL" id="KAE9077742.1"/>
    </source>
</evidence>
<evidence type="ECO:0000313" key="10">
    <source>
        <dbReference type="EMBL" id="KAE9252575.1"/>
    </source>
</evidence>
<dbReference type="EMBL" id="QXGA01003942">
    <property type="protein sequence ID" value="KAE9077742.1"/>
    <property type="molecule type" value="Genomic_DNA"/>
</dbReference>
<dbReference type="EMBL" id="QXGB01000586">
    <property type="protein sequence ID" value="KAE9209917.1"/>
    <property type="molecule type" value="Genomic_DNA"/>
</dbReference>
<proteinExistence type="predicted"/>
<feature type="transmembrane region" description="Helical" evidence="1">
    <location>
        <begin position="272"/>
        <end position="293"/>
    </location>
</feature>
<sequence>MPRLAVLQLLVFLLFVAWYERRTEGAADTDATTTDEDIVLSEVFGGPHGYAFSDMSSITLGQTLSSVTVRGGERIDAISAQASKPGGSNWDHGGSGGKEQVLTLGSGEYVNSMEIHWEKKGTHTRVFYLKLGSNKGNYVSAGTKTANSATVRAPKGFQLGGFYGRAAAAVDQLGAIWTRRAAKAALLTDRMGTGWYGKRIRNWVGPTIGTNSDTACYRQMEPFNSSNVCPAGYTKNGGSCIAQCPLAYPVKCYLECIPQNDDCGLEIIQKSVAVVAAIFNVATAGIFGTIFSTYKHARRYFFCGANIVGVIRSLVYYIRFQQTTAPQGAVEEILAVAYQSDVVAVDLPVAICHCLGIHVPPTLQFTGIVMMVVENIVKQVIINGDEILSSAQNVYKLLNNASAVNSSHTSVDELQDLMNTKSTCGYQLKRITDHVVFSVNNLRYTTPGAKIDDIRVQISNSRLVQKDIPAATNNCMNELLSYKTKQAAFETRDLLRKTLAVIIEQLITTATTNMGYFVAMEQYMLEVTNLGLTMLAGLDPTRIIWLASQFIQPVCGPTSFVGEIDDGSLYDALGLKTVDEAFVGSYGAWKKKGDGAVKIIFKSIDTKDVTVVIHSGGDKVAEVDVNAGETVTWNSTVAKLQDKVLYLDRWRPNVIGLSGTGGGSLKLWVPRSSKGGHLTMHVVINIVE</sequence>
<keyword evidence="13" id="KW-1185">Reference proteome</keyword>
<evidence type="ECO:0000313" key="15">
    <source>
        <dbReference type="Proteomes" id="UP000440367"/>
    </source>
</evidence>
<evidence type="ECO:0000313" key="8">
    <source>
        <dbReference type="EMBL" id="KAE9209917.1"/>
    </source>
</evidence>
<organism evidence="8 13">
    <name type="scientific">Phytophthora fragariae</name>
    <dbReference type="NCBI Taxonomy" id="53985"/>
    <lineage>
        <taxon>Eukaryota</taxon>
        <taxon>Sar</taxon>
        <taxon>Stramenopiles</taxon>
        <taxon>Oomycota</taxon>
        <taxon>Peronosporomycetes</taxon>
        <taxon>Peronosporales</taxon>
        <taxon>Peronosporaceae</taxon>
        <taxon>Phytophthora</taxon>
    </lineage>
</organism>
<dbReference type="Proteomes" id="UP000440732">
    <property type="component" value="Unassembled WGS sequence"/>
</dbReference>
<evidence type="ECO:0000313" key="12">
    <source>
        <dbReference type="Proteomes" id="UP000429523"/>
    </source>
</evidence>
<evidence type="ECO:0000313" key="18">
    <source>
        <dbReference type="Proteomes" id="UP000476176"/>
    </source>
</evidence>
<evidence type="ECO:0000313" key="4">
    <source>
        <dbReference type="EMBL" id="KAE8941375.1"/>
    </source>
</evidence>
<dbReference type="Proteomes" id="UP000433483">
    <property type="component" value="Unassembled WGS sequence"/>
</dbReference>
<dbReference type="Proteomes" id="UP000460718">
    <property type="component" value="Unassembled WGS sequence"/>
</dbReference>
<evidence type="ECO:0000313" key="19">
    <source>
        <dbReference type="Proteomes" id="UP000488956"/>
    </source>
</evidence>
<evidence type="ECO:0000313" key="13">
    <source>
        <dbReference type="Proteomes" id="UP000433483"/>
    </source>
</evidence>
<name>A0A6A3XX62_9STRA</name>
<dbReference type="PROSITE" id="PS51752">
    <property type="entry name" value="JACALIN_LECTIN"/>
    <property type="match status" value="1"/>
</dbReference>
<feature type="transmembrane region" description="Helical" evidence="1">
    <location>
        <begin position="300"/>
        <end position="318"/>
    </location>
</feature>
<evidence type="ECO:0000313" key="14">
    <source>
        <dbReference type="Proteomes" id="UP000437068"/>
    </source>
</evidence>
<dbReference type="SUPFAM" id="SSF51101">
    <property type="entry name" value="Mannose-binding lectins"/>
    <property type="match status" value="1"/>
</dbReference>
<dbReference type="EMBL" id="QXGD01000110">
    <property type="protein sequence ID" value="KAE9252575.1"/>
    <property type="molecule type" value="Genomic_DNA"/>
</dbReference>
<evidence type="ECO:0000313" key="17">
    <source>
        <dbReference type="Proteomes" id="UP000460718"/>
    </source>
</evidence>
<dbReference type="Pfam" id="PF01419">
    <property type="entry name" value="Jacalin"/>
    <property type="match status" value="1"/>
</dbReference>
<evidence type="ECO:0000313" key="11">
    <source>
        <dbReference type="EMBL" id="KAE9272601.1"/>
    </source>
</evidence>
<evidence type="ECO:0000256" key="1">
    <source>
        <dbReference type="SAM" id="Phobius"/>
    </source>
</evidence>
<evidence type="ECO:0000313" key="16">
    <source>
        <dbReference type="Proteomes" id="UP000440732"/>
    </source>
</evidence>
<dbReference type="Proteomes" id="UP000429523">
    <property type="component" value="Unassembled WGS sequence"/>
</dbReference>
<keyword evidence="1" id="KW-0472">Membrane</keyword>
<dbReference type="InterPro" id="IPR036404">
    <property type="entry name" value="Jacalin-like_lectin_dom_sf"/>
</dbReference>
<evidence type="ECO:0000313" key="6">
    <source>
        <dbReference type="EMBL" id="KAE9066313.1"/>
    </source>
</evidence>
<evidence type="ECO:0000256" key="2">
    <source>
        <dbReference type="SAM" id="SignalP"/>
    </source>
</evidence>
<dbReference type="Proteomes" id="UP000488956">
    <property type="component" value="Unassembled WGS sequence"/>
</dbReference>
<dbReference type="Proteomes" id="UP000437068">
    <property type="component" value="Unassembled WGS sequence"/>
</dbReference>
<dbReference type="EMBL" id="QXFX01003914">
    <property type="protein sequence ID" value="KAE9066313.1"/>
    <property type="molecule type" value="Genomic_DNA"/>
</dbReference>
<feature type="chain" id="PRO_5033524080" description="Jacalin-type lectin domain-containing protein" evidence="2">
    <location>
        <begin position="26"/>
        <end position="688"/>
    </location>
</feature>
<gene>
    <name evidence="11" type="ORF">PF001_g27864</name>
    <name evidence="10" type="ORF">PF002_g3749</name>
    <name evidence="9" type="ORF">PF004_g10619</name>
    <name evidence="8" type="ORF">PF005_g11639</name>
    <name evidence="7" type="ORF">PF006_g27860</name>
    <name evidence="4" type="ORF">PF009_g8824</name>
    <name evidence="6" type="ORF">PF010_g27858</name>
    <name evidence="5" type="ORF">PF011_g11601</name>
</gene>
<dbReference type="InterPro" id="IPR001229">
    <property type="entry name" value="Jacalin-like_lectin_dom"/>
</dbReference>
<comment type="caution">
    <text evidence="8">The sequence shown here is derived from an EMBL/GenBank/DDBJ whole genome shotgun (WGS) entry which is preliminary data.</text>
</comment>
<reference evidence="12 13" key="1">
    <citation type="submission" date="2018-08" db="EMBL/GenBank/DDBJ databases">
        <title>Genomic investigation of the strawberry pathogen Phytophthora fragariae indicates pathogenicity is determined by transcriptional variation in three key races.</title>
        <authorList>
            <person name="Adams T.M."/>
            <person name="Armitage A.D."/>
            <person name="Sobczyk M.K."/>
            <person name="Bates H.J."/>
            <person name="Dunwell J.M."/>
            <person name="Nellist C.F."/>
            <person name="Harrison R.J."/>
        </authorList>
    </citation>
    <scope>NUCLEOTIDE SEQUENCE [LARGE SCALE GENOMIC DNA]</scope>
    <source>
        <strain evidence="11 14">A4</strain>
        <strain evidence="10 15">BC-1</strain>
        <strain evidence="9 18">BC-23</strain>
        <strain evidence="8 13">NOV-27</strain>
        <strain evidence="7 16">NOV-5</strain>
        <strain evidence="4 12">NOV-9</strain>
        <strain evidence="6 19">ONT-3</strain>
        <strain evidence="5 17">SCRP245</strain>
    </source>
</reference>
<accession>A0A6A3XX62</accession>
<dbReference type="OrthoDB" id="40902at2759"/>
<dbReference type="EMBL" id="QXGE01003946">
    <property type="protein sequence ID" value="KAE9272601.1"/>
    <property type="molecule type" value="Genomic_DNA"/>
</dbReference>
<dbReference type="EMBL" id="QXGC01000557">
    <property type="protein sequence ID" value="KAE9229962.1"/>
    <property type="molecule type" value="Genomic_DNA"/>
</dbReference>
<evidence type="ECO:0000313" key="5">
    <source>
        <dbReference type="EMBL" id="KAE9006397.1"/>
    </source>
</evidence>
<evidence type="ECO:0000259" key="3">
    <source>
        <dbReference type="PROSITE" id="PS51752"/>
    </source>
</evidence>
<dbReference type="EMBL" id="QXFW01000648">
    <property type="protein sequence ID" value="KAE9006397.1"/>
    <property type="molecule type" value="Genomic_DNA"/>
</dbReference>
<dbReference type="Gene3D" id="2.100.10.30">
    <property type="entry name" value="Jacalin-like lectin domain"/>
    <property type="match status" value="1"/>
</dbReference>
<keyword evidence="1" id="KW-1133">Transmembrane helix</keyword>
<protein>
    <recommendedName>
        <fullName evidence="3">Jacalin-type lectin domain-containing protein</fullName>
    </recommendedName>
</protein>
<feature type="domain" description="Jacalin-type lectin" evidence="3">
    <location>
        <begin position="38"/>
        <end position="179"/>
    </location>
</feature>
<dbReference type="Proteomes" id="UP000476176">
    <property type="component" value="Unassembled WGS sequence"/>
</dbReference>
<feature type="signal peptide" evidence="2">
    <location>
        <begin position="1"/>
        <end position="25"/>
    </location>
</feature>
<dbReference type="EMBL" id="QXGF01000364">
    <property type="protein sequence ID" value="KAE8941375.1"/>
    <property type="molecule type" value="Genomic_DNA"/>
</dbReference>
<evidence type="ECO:0000313" key="9">
    <source>
        <dbReference type="EMBL" id="KAE9229962.1"/>
    </source>
</evidence>
<dbReference type="Proteomes" id="UP000440367">
    <property type="component" value="Unassembled WGS sequence"/>
</dbReference>
<keyword evidence="2" id="KW-0732">Signal</keyword>
<dbReference type="SMART" id="SM00915">
    <property type="entry name" value="Jacalin"/>
    <property type="match status" value="1"/>
</dbReference>
<dbReference type="AlphaFoldDB" id="A0A6A3XX62"/>